<protein>
    <submittedName>
        <fullName evidence="2">Uncharacterized protein</fullName>
    </submittedName>
</protein>
<feature type="compositionally biased region" description="Basic and acidic residues" evidence="1">
    <location>
        <begin position="72"/>
        <end position="100"/>
    </location>
</feature>
<name>X6PDB1_RETFI</name>
<accession>X6PDB1</accession>
<dbReference type="AlphaFoldDB" id="X6PDB1"/>
<evidence type="ECO:0000313" key="2">
    <source>
        <dbReference type="EMBL" id="ETO35662.1"/>
    </source>
</evidence>
<keyword evidence="3" id="KW-1185">Reference proteome</keyword>
<dbReference type="EMBL" id="ASPP01001422">
    <property type="protein sequence ID" value="ETO35662.1"/>
    <property type="molecule type" value="Genomic_DNA"/>
</dbReference>
<comment type="caution">
    <text evidence="2">The sequence shown here is derived from an EMBL/GenBank/DDBJ whole genome shotgun (WGS) entry which is preliminary data.</text>
</comment>
<organism evidence="2 3">
    <name type="scientific">Reticulomyxa filosa</name>
    <dbReference type="NCBI Taxonomy" id="46433"/>
    <lineage>
        <taxon>Eukaryota</taxon>
        <taxon>Sar</taxon>
        <taxon>Rhizaria</taxon>
        <taxon>Retaria</taxon>
        <taxon>Foraminifera</taxon>
        <taxon>Monothalamids</taxon>
        <taxon>Reticulomyxidae</taxon>
        <taxon>Reticulomyxa</taxon>
    </lineage>
</organism>
<feature type="region of interest" description="Disordered" evidence="1">
    <location>
        <begin position="68"/>
        <end position="112"/>
    </location>
</feature>
<reference evidence="2 3" key="1">
    <citation type="journal article" date="2013" name="Curr. Biol.">
        <title>The Genome of the Foraminiferan Reticulomyxa filosa.</title>
        <authorList>
            <person name="Glockner G."/>
            <person name="Hulsmann N."/>
            <person name="Schleicher M."/>
            <person name="Noegel A.A."/>
            <person name="Eichinger L."/>
            <person name="Gallinger C."/>
            <person name="Pawlowski J."/>
            <person name="Sierra R."/>
            <person name="Euteneuer U."/>
            <person name="Pillet L."/>
            <person name="Moustafa A."/>
            <person name="Platzer M."/>
            <person name="Groth M."/>
            <person name="Szafranski K."/>
            <person name="Schliwa M."/>
        </authorList>
    </citation>
    <scope>NUCLEOTIDE SEQUENCE [LARGE SCALE GENOMIC DNA]</scope>
</reference>
<gene>
    <name evidence="2" type="ORF">RFI_01400</name>
</gene>
<evidence type="ECO:0000313" key="3">
    <source>
        <dbReference type="Proteomes" id="UP000023152"/>
    </source>
</evidence>
<proteinExistence type="predicted"/>
<sequence>MLSNEQEEKRDKRTIEDKMLSFSIVFCWPAISGASSNTDTHRDKENLIVMSSISHRVMAGKCLDMSNYQTKASEHHRSRSDKSIDTRESKKTTQTEKNKPDTTMSFAQQPIDDDTKISIEFQRLVNEL</sequence>
<evidence type="ECO:0000256" key="1">
    <source>
        <dbReference type="SAM" id="MobiDB-lite"/>
    </source>
</evidence>
<dbReference type="Proteomes" id="UP000023152">
    <property type="component" value="Unassembled WGS sequence"/>
</dbReference>